<dbReference type="EMBL" id="CM003098">
    <property type="protein sequence ID" value="KUI65228.1"/>
    <property type="molecule type" value="Genomic_DNA"/>
</dbReference>
<dbReference type="PANTHER" id="PTHR36847:SF1">
    <property type="entry name" value="AMIDOLIGASE ENZYME"/>
    <property type="match status" value="1"/>
</dbReference>
<evidence type="ECO:0000313" key="3">
    <source>
        <dbReference type="Proteomes" id="UP000078559"/>
    </source>
</evidence>
<organism evidence="2 3">
    <name type="scientific">Cytospora mali</name>
    <name type="common">Apple Valsa canker fungus</name>
    <name type="synonym">Valsa mali</name>
    <dbReference type="NCBI Taxonomy" id="578113"/>
    <lineage>
        <taxon>Eukaryota</taxon>
        <taxon>Fungi</taxon>
        <taxon>Dikarya</taxon>
        <taxon>Ascomycota</taxon>
        <taxon>Pezizomycotina</taxon>
        <taxon>Sordariomycetes</taxon>
        <taxon>Sordariomycetidae</taxon>
        <taxon>Diaporthales</taxon>
        <taxon>Cytosporaceae</taxon>
        <taxon>Cytospora</taxon>
    </lineage>
</organism>
<reference evidence="2" key="1">
    <citation type="submission" date="2014-12" db="EMBL/GenBank/DDBJ databases">
        <title>Genome Sequence of Valsa Canker Pathogens Uncovers a Specific Adaption of Colonization on Woody Bark.</title>
        <authorList>
            <person name="Yin Z."/>
            <person name="Liu H."/>
            <person name="Gao X."/>
            <person name="Li Z."/>
            <person name="Song N."/>
            <person name="Ke X."/>
            <person name="Dai Q."/>
            <person name="Wu Y."/>
            <person name="Sun Y."/>
            <person name="Xu J.-R."/>
            <person name="Kang Z.K."/>
            <person name="Wang L."/>
            <person name="Huang L."/>
        </authorList>
    </citation>
    <scope>NUCLEOTIDE SEQUENCE [LARGE SCALE GENOMIC DNA]</scope>
    <source>
        <strain evidence="2">03-8</strain>
    </source>
</reference>
<sequence length="340" mass="37609">MGAGRGNVPPPPPPPPQVPGAPRPPRPAASQPSSSSWTPSISSESLGIGIETEFLIQARELRPESDTLKLFARDMSREYNRRDEISKGVGPSMESLIGNLTNLVSADATCSTHVHVSKAEGYTAEQLKKLAQAVIHFEPAFEALVPPERGKNEYARSNWIDNKNFGYQRLSRQESITVLERCTTVREIVDLMNPDGSKYYGWNFQAIQKYSTVEFRRGAASTSVNDVFSWVELAVSFVKASLKLQSAAGLRQYSATVRGLTQFIELGVVEGPGLNDKRYFNRLLVKRGLDKSPNARLDPDPVGELTPDKLKKLKQKIRLDQQMNPMLNNLEVAMQTGPIG</sequence>
<dbReference type="Proteomes" id="UP000078559">
    <property type="component" value="Chromosome 1"/>
</dbReference>
<keyword evidence="3" id="KW-1185">Reference proteome</keyword>
<dbReference type="PANTHER" id="PTHR36847">
    <property type="entry name" value="AMIDOLIGASE ENZYME"/>
    <property type="match status" value="1"/>
</dbReference>
<evidence type="ECO:0000256" key="1">
    <source>
        <dbReference type="SAM" id="MobiDB-lite"/>
    </source>
</evidence>
<dbReference type="Pfam" id="PF12224">
    <property type="entry name" value="Amidoligase_2"/>
    <property type="match status" value="1"/>
</dbReference>
<dbReference type="AlphaFoldDB" id="A0A194VMP3"/>
<dbReference type="OrthoDB" id="5237265at2759"/>
<gene>
    <name evidence="2" type="ORF">VM1G_00039</name>
</gene>
<accession>A0A194VMP3</accession>
<name>A0A194VMP3_CYTMA</name>
<feature type="region of interest" description="Disordered" evidence="1">
    <location>
        <begin position="1"/>
        <end position="42"/>
    </location>
</feature>
<dbReference type="InterPro" id="IPR022025">
    <property type="entry name" value="Amidoligase_2"/>
</dbReference>
<evidence type="ECO:0008006" key="4">
    <source>
        <dbReference type="Google" id="ProtNLM"/>
    </source>
</evidence>
<protein>
    <recommendedName>
        <fullName evidence="4">Amidoligase enzyme</fullName>
    </recommendedName>
</protein>
<evidence type="ECO:0000313" key="2">
    <source>
        <dbReference type="EMBL" id="KUI65228.1"/>
    </source>
</evidence>
<feature type="compositionally biased region" description="Low complexity" evidence="1">
    <location>
        <begin position="28"/>
        <end position="42"/>
    </location>
</feature>
<feature type="compositionally biased region" description="Pro residues" evidence="1">
    <location>
        <begin position="8"/>
        <end position="27"/>
    </location>
</feature>
<proteinExistence type="predicted"/>